<evidence type="ECO:0000313" key="3">
    <source>
        <dbReference type="EMBL" id="QLY30514.1"/>
    </source>
</evidence>
<keyword evidence="1" id="KW-1133">Transmembrane helix</keyword>
<dbReference type="Proteomes" id="UP000515512">
    <property type="component" value="Chromosome"/>
</dbReference>
<feature type="chain" id="PRO_5028063516" description="Secreted protein" evidence="2">
    <location>
        <begin position="20"/>
        <end position="455"/>
    </location>
</feature>
<organism evidence="3 4">
    <name type="scientific">Nocardia huaxiensis</name>
    <dbReference type="NCBI Taxonomy" id="2755382"/>
    <lineage>
        <taxon>Bacteria</taxon>
        <taxon>Bacillati</taxon>
        <taxon>Actinomycetota</taxon>
        <taxon>Actinomycetes</taxon>
        <taxon>Mycobacteriales</taxon>
        <taxon>Nocardiaceae</taxon>
        <taxon>Nocardia</taxon>
    </lineage>
</organism>
<evidence type="ECO:0000256" key="2">
    <source>
        <dbReference type="SAM" id="SignalP"/>
    </source>
</evidence>
<evidence type="ECO:0000313" key="4">
    <source>
        <dbReference type="Proteomes" id="UP000515512"/>
    </source>
</evidence>
<sequence length="455" mass="46891">MFSTVLLAVFLLAGGTARADGMAAGADLMVAQSLGERELTVIVRRAQPVPGPLRVEIVSHRGSPAGRLTLTAAPTDRIGESSSATVDLTEQPGIHPATLRVDGSGPWELTVSDGQRTGRIPFLVAAPLVMPWERAAYGGFFAAGVLLVVSLGTALVSKRGRVTLLPVGAMVAAVAVGVTGSILSASAPLPRAAGSLIDPTSGNIDDPYPERDLPLTTNYSRPPVNWTLRAQANEVTLSLTDAATGRPVDDLLVNDDALLHLMVVGPDGGFWHRHPVRTAPGEYRVLLPLTASGDYAFAAEIARRGGGTQLLRAGLPITAVPVTAAPPTGTGELTTTTLLAGKPGTLTAHFGGTADLQPWLGMIGHLIAVGPLPADTPTGAAAATAPIWVHAHAMPPPPAPGSQPPDESVAVYGPDVAFTHTFPLPGRYLVWAQAERGYAVLTVPATVEVTAEGTP</sequence>
<feature type="transmembrane region" description="Helical" evidence="1">
    <location>
        <begin position="163"/>
        <end position="183"/>
    </location>
</feature>
<feature type="transmembrane region" description="Helical" evidence="1">
    <location>
        <begin position="135"/>
        <end position="156"/>
    </location>
</feature>
<name>A0A7D6VA45_9NOCA</name>
<dbReference type="RefSeq" id="WP_181581712.1">
    <property type="nucleotide sequence ID" value="NZ_CP059399.1"/>
</dbReference>
<keyword evidence="2" id="KW-0732">Signal</keyword>
<dbReference type="EMBL" id="CP059399">
    <property type="protein sequence ID" value="QLY30514.1"/>
    <property type="molecule type" value="Genomic_DNA"/>
</dbReference>
<accession>A0A7D6VA45</accession>
<evidence type="ECO:0000256" key="1">
    <source>
        <dbReference type="SAM" id="Phobius"/>
    </source>
</evidence>
<dbReference type="AlphaFoldDB" id="A0A7D6VA45"/>
<protein>
    <recommendedName>
        <fullName evidence="5">Secreted protein</fullName>
    </recommendedName>
</protein>
<proteinExistence type="predicted"/>
<evidence type="ECO:0008006" key="5">
    <source>
        <dbReference type="Google" id="ProtNLM"/>
    </source>
</evidence>
<dbReference type="KEGG" id="nhu:H0264_36275"/>
<gene>
    <name evidence="3" type="ORF">H0264_36275</name>
</gene>
<keyword evidence="4" id="KW-1185">Reference proteome</keyword>
<keyword evidence="1" id="KW-0472">Membrane</keyword>
<feature type="signal peptide" evidence="2">
    <location>
        <begin position="1"/>
        <end position="19"/>
    </location>
</feature>
<reference evidence="3 4" key="1">
    <citation type="submission" date="2020-07" db="EMBL/GenBank/DDBJ databases">
        <authorList>
            <person name="Zhuang K."/>
            <person name="Ran Y."/>
        </authorList>
    </citation>
    <scope>NUCLEOTIDE SEQUENCE [LARGE SCALE GENOMIC DNA]</scope>
    <source>
        <strain evidence="3 4">WCH-YHL-001</strain>
    </source>
</reference>
<keyword evidence="1" id="KW-0812">Transmembrane</keyword>